<sequence length="133" mass="15693">MDAENLNNKLTINNWALEAAIRQNRDLIDQLQQIKQQYEKEKSFWKNLEQSYNDTISTLVRQINATSDENDIFKNENLRLTNLVRDQNAADIKVAKKLKKRVREIKRLRGHIENTNIILENVIVDSDKLLDEM</sequence>
<name>A0A1B2CSE4_9BBAC</name>
<organism evidence="2">
    <name type="scientific">Plutella xylostella granulovirus</name>
    <dbReference type="NCBI Taxonomy" id="98383"/>
    <lineage>
        <taxon>Viruses</taxon>
        <taxon>Viruses incertae sedis</taxon>
        <taxon>Naldaviricetes</taxon>
        <taxon>Lefavirales</taxon>
        <taxon>Baculoviridae</taxon>
        <taxon>Betabaculovirus</taxon>
        <taxon>Betabaculovirus pluxylostellae</taxon>
    </lineage>
</organism>
<reference evidence="2" key="1">
    <citation type="journal article" date="2016" name="Arch. Virol.">
        <title>The comparative analysis of complete genome sequences from two South African betabaculoviruses: Phthorimaea operculella granulovirus and Plutella xylostella granulovirus.</title>
        <authorList>
            <person name="Jukes M.D."/>
            <person name="Motsoeneng B.M."/>
            <person name="Knox C.M."/>
            <person name="Hill M.P."/>
            <person name="Moore S.D."/>
        </authorList>
    </citation>
    <scope>NUCLEOTIDE SEQUENCE</scope>
    <source>
        <strain evidence="2">SA</strain>
    </source>
</reference>
<evidence type="ECO:0000256" key="1">
    <source>
        <dbReference type="SAM" id="Coils"/>
    </source>
</evidence>
<protein>
    <submittedName>
        <fullName evidence="2">PlxyGVORF34 protein</fullName>
    </submittedName>
</protein>
<feature type="coiled-coil region" evidence="1">
    <location>
        <begin position="17"/>
        <end position="48"/>
    </location>
</feature>
<keyword evidence="1" id="KW-0175">Coiled coil</keyword>
<dbReference type="EMBL" id="KU666537">
    <property type="protein sequence ID" value="ANY57553.1"/>
    <property type="molecule type" value="Genomic_DNA"/>
</dbReference>
<gene>
    <name evidence="2" type="primary">PlxyGV034</name>
</gene>
<proteinExistence type="predicted"/>
<accession>A0A1B2CSE4</accession>
<evidence type="ECO:0000313" key="2">
    <source>
        <dbReference type="EMBL" id="ANY57553.1"/>
    </source>
</evidence>